<evidence type="ECO:0000259" key="2">
    <source>
        <dbReference type="Pfam" id="PF00656"/>
    </source>
</evidence>
<reference evidence="3 4" key="1">
    <citation type="submission" date="2023-01" db="EMBL/GenBank/DDBJ databases">
        <title>Minimal conservation of predation-associated metabolite biosynthetic gene clusters underscores biosynthetic potential of Myxococcota including descriptions for ten novel species: Archangium lansinium sp. nov., Myxococcus landrumus sp. nov., Nannocystis bai.</title>
        <authorList>
            <person name="Ahearne A."/>
            <person name="Stevens C."/>
            <person name="Dowd S."/>
        </authorList>
    </citation>
    <scope>NUCLEOTIDE SEQUENCE [LARGE SCALE GENOMIC DNA]</scope>
    <source>
        <strain evidence="3 4">WIWO2</strain>
    </source>
</reference>
<dbReference type="InterPro" id="IPR011600">
    <property type="entry name" value="Pept_C14_caspase"/>
</dbReference>
<evidence type="ECO:0000313" key="3">
    <source>
        <dbReference type="EMBL" id="MDC0678935.1"/>
    </source>
</evidence>
<evidence type="ECO:0000313" key="4">
    <source>
        <dbReference type="Proteomes" id="UP001217485"/>
    </source>
</evidence>
<feature type="region of interest" description="Disordered" evidence="1">
    <location>
        <begin position="1"/>
        <end position="21"/>
    </location>
</feature>
<proteinExistence type="predicted"/>
<dbReference type="InterPro" id="IPR050452">
    <property type="entry name" value="Metacaspase"/>
</dbReference>
<organism evidence="3 4">
    <name type="scientific">Sorangium atrum</name>
    <dbReference type="NCBI Taxonomy" id="2995308"/>
    <lineage>
        <taxon>Bacteria</taxon>
        <taxon>Pseudomonadati</taxon>
        <taxon>Myxococcota</taxon>
        <taxon>Polyangia</taxon>
        <taxon>Polyangiales</taxon>
        <taxon>Polyangiaceae</taxon>
        <taxon>Sorangium</taxon>
    </lineage>
</organism>
<dbReference type="EMBL" id="JAQNDK010000001">
    <property type="protein sequence ID" value="MDC0678935.1"/>
    <property type="molecule type" value="Genomic_DNA"/>
</dbReference>
<keyword evidence="4" id="KW-1185">Reference proteome</keyword>
<dbReference type="PANTHER" id="PTHR48104:SF30">
    <property type="entry name" value="METACASPASE-1"/>
    <property type="match status" value="1"/>
</dbReference>
<dbReference type="RefSeq" id="WP_272095796.1">
    <property type="nucleotide sequence ID" value="NZ_JAQNDK010000001.1"/>
</dbReference>
<sequence>MKTRKTKPAAPRASRAMRQPEIPLSPRAERAAASLHVVLIGIDVYSGEVPQLLGCVNDIDEIQELLLNRLGVPASRIKRFAAPLRGGPPRPTTVPTQAPTQANLIAALTALGDEVQPGDRVFIYHSGHGTRIEVIDPRDNSRYYREALLATDSNLAYTERLLFDWELNRLLGRIAERTPAVTVVLDCCFSAGATREVPEKGVRPRFVESPRPFVLPPEVAPPPATGERGAARRLGVGAGDFMVVAACLDDELAREWDGSGGEPPAPGRQQKTHGLLTRALVDQLSALEDTTLSELRWGQIWRTVVAKVEAMNANQHPWLSSSPVRRVFGGPPEEGDIGYSVTFDAASATYRLNAGSLVGVTEGAVVALYPELGTPGATAVFPPVGTPEDVRERIGLVRVISTAPATSSAKADPAMPPPSPPPSALMRGRLIRPGEAAKLVVALAPHDEAMANRLAASPFLKIAQAGDKGQITVVQRSDKSWAITDDIYGTGEEPGPPLPTLPFLANTAPPADAKDIAVALVEHYYLYAAPLRIARNCADLEHCLQMTLLDCNKQIGVLPPELAQNPPLPALQPDRRPNYEVKAGRFDTVNDRWITLGDCYCIQIENTSDIDLWVTLINCDGEGRVSIYASRYLIARKSRATFWSSSGVLGDPMCATLAAGQSLGVDRFVAIATTNNTASLDYLRRDTSFAEIASGVGERGEHARGASERWTADIVVVRMTAK</sequence>
<name>A0ABT5BXN5_9BACT</name>
<dbReference type="Proteomes" id="UP001217485">
    <property type="component" value="Unassembled WGS sequence"/>
</dbReference>
<feature type="domain" description="Peptidase C14 caspase" evidence="2">
    <location>
        <begin position="37"/>
        <end position="326"/>
    </location>
</feature>
<dbReference type="PANTHER" id="PTHR48104">
    <property type="entry name" value="METACASPASE-4"/>
    <property type="match status" value="1"/>
</dbReference>
<comment type="caution">
    <text evidence="3">The sequence shown here is derived from an EMBL/GenBank/DDBJ whole genome shotgun (WGS) entry which is preliminary data.</text>
</comment>
<protein>
    <submittedName>
        <fullName evidence="3">Caspase family protein</fullName>
    </submittedName>
</protein>
<evidence type="ECO:0000256" key="1">
    <source>
        <dbReference type="SAM" id="MobiDB-lite"/>
    </source>
</evidence>
<gene>
    <name evidence="3" type="ORF">POL72_14410</name>
</gene>
<dbReference type="Gene3D" id="3.40.50.1460">
    <property type="match status" value="1"/>
</dbReference>
<accession>A0ABT5BXN5</accession>
<dbReference type="Pfam" id="PF00656">
    <property type="entry name" value="Peptidase_C14"/>
    <property type="match status" value="1"/>
</dbReference>